<dbReference type="PANTHER" id="PTHR47447">
    <property type="entry name" value="OS03G0856100 PROTEIN"/>
    <property type="match status" value="1"/>
</dbReference>
<keyword evidence="6" id="KW-1185">Reference proteome</keyword>
<protein>
    <recommendedName>
        <fullName evidence="7">Pentacotripeptide-repeat region of PRORP domain-containing protein</fullName>
    </recommendedName>
</protein>
<sequence>MHLQMAVSFSCGRRFAISAKPSRNLSALAFSQASLAITNQSEQSRISSRPSKRGSSKSSSGSQSGSRLAKNSIDILHISEILSRKDWYLLLNHEFRAKRVNLNPRLIISVLQNQEDPLLPVRFYTWVSNINFNFAKNQSIRSVLGNVLYRKGPVLLSAGLVQDIQDSGHRVNEDLLCVLIGSWGRLGLAKYSAEILEQVSFLGLNPTTRLYNAVIDASVKSNSLDLAYLKFQQMRADGCVPDRFTYNILIHGVCKAGLMEEAIRLVKQMEEGSRYSPNVFTYTSLVDGFCNAGQVKDAFQMIETMKGRNVIPNEATLRALVGGVFRHLPPLDAFEMLYGWLEKEPVLPKVACDAILNCLCDNSLPTVAGEFLRESLTRGYLPDNQTFNSAVICLIKGLEIEVICQKLEFFNGRGLKMGFDAYLLLVGTLYQKGRVEEGNLYVDQMFQEGLVSNTFSFNMLIHCFCKNKMMDRASKTFQDMIDGGSHIQPNLVTFNTLIDGHCKLGDITRARELLVMLLEKGLKPDAFTFTSIIDGLCRAHRVEDAFGCFAEMEEWGVSPSATTYNVLIRALCAIGEVRRSMELLKKMEEAVGVRGDVFTYNALIQGLCRVNEIEKGKRVLKTMSRLGLRPDNYTYSAFIKALCRLGRFGEAKALFGSMEVNGCVPDAHTCNSFIYMLVQSSRLEEAKQIFVNFSKRGIPLDPIKIATT</sequence>
<comment type="similarity">
    <text evidence="1">Belongs to the PPR family. P subfamily.</text>
</comment>
<feature type="repeat" description="PPR" evidence="3">
    <location>
        <begin position="560"/>
        <end position="590"/>
    </location>
</feature>
<feature type="repeat" description="PPR" evidence="3">
    <location>
        <begin position="278"/>
        <end position="312"/>
    </location>
</feature>
<dbReference type="Pfam" id="PF01535">
    <property type="entry name" value="PPR"/>
    <property type="match status" value="2"/>
</dbReference>
<dbReference type="AlphaFoldDB" id="A0A484MZD2"/>
<evidence type="ECO:0000313" key="6">
    <source>
        <dbReference type="Proteomes" id="UP000595140"/>
    </source>
</evidence>
<feature type="repeat" description="PPR" evidence="3">
    <location>
        <begin position="631"/>
        <end position="665"/>
    </location>
</feature>
<feature type="repeat" description="PPR" evidence="3">
    <location>
        <begin position="666"/>
        <end position="700"/>
    </location>
</feature>
<dbReference type="PROSITE" id="PS51375">
    <property type="entry name" value="PPR"/>
    <property type="match status" value="10"/>
</dbReference>
<dbReference type="Pfam" id="PF13041">
    <property type="entry name" value="PPR_2"/>
    <property type="match status" value="3"/>
</dbReference>
<dbReference type="PANTHER" id="PTHR47447:SF22">
    <property type="entry name" value="TETRATRICOPEPTIDE-LIKE HELICAL DOMAIN SUPERFAMILY"/>
    <property type="match status" value="1"/>
</dbReference>
<proteinExistence type="inferred from homology"/>
<feature type="compositionally biased region" description="Low complexity" evidence="4">
    <location>
        <begin position="56"/>
        <end position="67"/>
    </location>
</feature>
<feature type="repeat" description="PPR" evidence="3">
    <location>
        <begin position="242"/>
        <end position="276"/>
    </location>
</feature>
<keyword evidence="2" id="KW-0677">Repeat</keyword>
<feature type="repeat" description="PPR" evidence="3">
    <location>
        <begin position="525"/>
        <end position="559"/>
    </location>
</feature>
<reference evidence="5 6" key="1">
    <citation type="submission" date="2018-04" db="EMBL/GenBank/DDBJ databases">
        <authorList>
            <person name="Vogel A."/>
        </authorList>
    </citation>
    <scope>NUCLEOTIDE SEQUENCE [LARGE SCALE GENOMIC DNA]</scope>
</reference>
<evidence type="ECO:0000256" key="2">
    <source>
        <dbReference type="ARBA" id="ARBA00022737"/>
    </source>
</evidence>
<evidence type="ECO:0000313" key="5">
    <source>
        <dbReference type="EMBL" id="VFQ94385.1"/>
    </source>
</evidence>
<feature type="repeat" description="PPR" evidence="3">
    <location>
        <begin position="596"/>
        <end position="630"/>
    </location>
</feature>
<dbReference type="OrthoDB" id="185373at2759"/>
<dbReference type="NCBIfam" id="TIGR00756">
    <property type="entry name" value="PPR"/>
    <property type="match status" value="10"/>
</dbReference>
<dbReference type="EMBL" id="OOIL02005264">
    <property type="protein sequence ID" value="VFQ94385.1"/>
    <property type="molecule type" value="Genomic_DNA"/>
</dbReference>
<name>A0A484MZD2_9ASTE</name>
<accession>A0A484MZD2</accession>
<dbReference type="InterPro" id="IPR011990">
    <property type="entry name" value="TPR-like_helical_dom_sf"/>
</dbReference>
<feature type="repeat" description="PPR" evidence="3">
    <location>
        <begin position="207"/>
        <end position="241"/>
    </location>
</feature>
<feature type="repeat" description="PPR" evidence="3">
    <location>
        <begin position="490"/>
        <end position="524"/>
    </location>
</feature>
<evidence type="ECO:0000256" key="1">
    <source>
        <dbReference type="ARBA" id="ARBA00007626"/>
    </source>
</evidence>
<evidence type="ECO:0000256" key="4">
    <source>
        <dbReference type="SAM" id="MobiDB-lite"/>
    </source>
</evidence>
<evidence type="ECO:0000256" key="3">
    <source>
        <dbReference type="PROSITE-ProRule" id="PRU00708"/>
    </source>
</evidence>
<dbReference type="Pfam" id="PF12854">
    <property type="entry name" value="PPR_1"/>
    <property type="match status" value="2"/>
</dbReference>
<dbReference type="Proteomes" id="UP000595140">
    <property type="component" value="Unassembled WGS sequence"/>
</dbReference>
<gene>
    <name evidence="5" type="ORF">CCAM_LOCUS36161</name>
</gene>
<feature type="region of interest" description="Disordered" evidence="4">
    <location>
        <begin position="41"/>
        <end position="67"/>
    </location>
</feature>
<organism evidence="5 6">
    <name type="scientific">Cuscuta campestris</name>
    <dbReference type="NCBI Taxonomy" id="132261"/>
    <lineage>
        <taxon>Eukaryota</taxon>
        <taxon>Viridiplantae</taxon>
        <taxon>Streptophyta</taxon>
        <taxon>Embryophyta</taxon>
        <taxon>Tracheophyta</taxon>
        <taxon>Spermatophyta</taxon>
        <taxon>Magnoliopsida</taxon>
        <taxon>eudicotyledons</taxon>
        <taxon>Gunneridae</taxon>
        <taxon>Pentapetalae</taxon>
        <taxon>asterids</taxon>
        <taxon>lamiids</taxon>
        <taxon>Solanales</taxon>
        <taxon>Convolvulaceae</taxon>
        <taxon>Cuscuteae</taxon>
        <taxon>Cuscuta</taxon>
        <taxon>Cuscuta subgen. Grammica</taxon>
        <taxon>Cuscuta sect. Cleistogrammica</taxon>
    </lineage>
</organism>
<dbReference type="InterPro" id="IPR002885">
    <property type="entry name" value="PPR_rpt"/>
</dbReference>
<dbReference type="Gene3D" id="1.25.40.10">
    <property type="entry name" value="Tetratricopeptide repeat domain"/>
    <property type="match status" value="6"/>
</dbReference>
<evidence type="ECO:0008006" key="7">
    <source>
        <dbReference type="Google" id="ProtNLM"/>
    </source>
</evidence>
<feature type="repeat" description="PPR" evidence="3">
    <location>
        <begin position="453"/>
        <end position="487"/>
    </location>
</feature>